<feature type="region of interest" description="Disordered" evidence="1">
    <location>
        <begin position="200"/>
        <end position="224"/>
    </location>
</feature>
<keyword evidence="3" id="KW-1185">Reference proteome</keyword>
<dbReference type="KEGG" id="emc:129331979"/>
<name>A0AA97JH63_EUBMA</name>
<gene>
    <name evidence="4" type="primary">C6H2orf72</name>
</gene>
<evidence type="ECO:0000259" key="2">
    <source>
        <dbReference type="Pfam" id="PF15443"/>
    </source>
</evidence>
<dbReference type="GeneID" id="129331979"/>
<dbReference type="CTD" id="126039862"/>
<feature type="compositionally biased region" description="Low complexity" evidence="1">
    <location>
        <begin position="115"/>
        <end position="134"/>
    </location>
</feature>
<dbReference type="Proteomes" id="UP001190640">
    <property type="component" value="Chromosome 6"/>
</dbReference>
<organism evidence="3 4">
    <name type="scientific">Eublepharis macularius</name>
    <name type="common">Leopard gecko</name>
    <name type="synonym">Cyrtodactylus macularius</name>
    <dbReference type="NCBI Taxonomy" id="481883"/>
    <lineage>
        <taxon>Eukaryota</taxon>
        <taxon>Metazoa</taxon>
        <taxon>Chordata</taxon>
        <taxon>Craniata</taxon>
        <taxon>Vertebrata</taxon>
        <taxon>Euteleostomi</taxon>
        <taxon>Lepidosauria</taxon>
        <taxon>Squamata</taxon>
        <taxon>Bifurcata</taxon>
        <taxon>Gekkota</taxon>
        <taxon>Eublepharidae</taxon>
        <taxon>Eublepharinae</taxon>
        <taxon>Eublepharis</taxon>
    </lineage>
</organism>
<evidence type="ECO:0000256" key="1">
    <source>
        <dbReference type="SAM" id="MobiDB-lite"/>
    </source>
</evidence>
<dbReference type="RefSeq" id="XP_054838678.1">
    <property type="nucleotide sequence ID" value="XM_054982703.1"/>
</dbReference>
<dbReference type="PANTHER" id="PTHR35675">
    <property type="entry name" value="HYPOTHETICAL PROTEIN LOC100362216"/>
    <property type="match status" value="1"/>
</dbReference>
<feature type="compositionally biased region" description="Basic and acidic residues" evidence="1">
    <location>
        <begin position="200"/>
        <end position="213"/>
    </location>
</feature>
<accession>A0AA97JH63</accession>
<protein>
    <submittedName>
        <fullName evidence="4">Uncharacterized protein C2orf72 homolog</fullName>
    </submittedName>
</protein>
<dbReference type="PANTHER" id="PTHR35675:SF1">
    <property type="entry name" value="RIKEN CDNA 2810459M11 GENE"/>
    <property type="match status" value="1"/>
</dbReference>
<sequence length="406" mass="41807">MLPGGTPHRPGVPQGAHTHRLARVVLAEGFAQMSETVATKYIGRRWHLQDTLSGGANEEGSCGWKAHPLEMLLDPDLGGKGPAPSQGGLCSIALFPSVPPAPAPPPGTSLPGVGKWGPAGRARSGRPGAAPAAGPEKRGGARRAGASMEAAAAALAELRALVERAGGRPRLLLVAERRPGEAPARALLESFARDLLGEPPAAEKEAEAAREEEAAAGSGGAGGGRGWPRCALALLLCRAAAGRRARRCLREVVRDVRGQLPAAAGLVGVLVAEGEGEAGPAEREAERARLEALLRRVCPALGEALQAAHYSPGSPQGAAPVRAAACRALRAALQLRADGVETEKQRLPGFLRCFSWGRRSQKTTDTLDKPADTFGDDGPQEAEEGVALTNMAPNGNCEEIGGVACT</sequence>
<feature type="domain" description="C2orf72-like C-terminal" evidence="2">
    <location>
        <begin position="264"/>
        <end position="401"/>
    </location>
</feature>
<dbReference type="AlphaFoldDB" id="A0AA97JH63"/>
<proteinExistence type="predicted"/>
<evidence type="ECO:0000313" key="3">
    <source>
        <dbReference type="Proteomes" id="UP001190640"/>
    </source>
</evidence>
<feature type="region of interest" description="Disordered" evidence="1">
    <location>
        <begin position="115"/>
        <end position="144"/>
    </location>
</feature>
<dbReference type="InterPro" id="IPR027868">
    <property type="entry name" value="C2orf72-like_C"/>
</dbReference>
<evidence type="ECO:0000313" key="4">
    <source>
        <dbReference type="RefSeq" id="XP_054838678.1"/>
    </source>
</evidence>
<reference evidence="4" key="1">
    <citation type="submission" date="2025-08" db="UniProtKB">
        <authorList>
            <consortium name="RefSeq"/>
        </authorList>
    </citation>
    <scope>IDENTIFICATION</scope>
    <source>
        <tissue evidence="4">Blood</tissue>
    </source>
</reference>
<dbReference type="Pfam" id="PF15443">
    <property type="entry name" value="DUF4630"/>
    <property type="match status" value="1"/>
</dbReference>